<dbReference type="GO" id="GO:0006396">
    <property type="term" value="P:RNA processing"/>
    <property type="evidence" value="ECO:0007669"/>
    <property type="project" value="UniProtKB-ARBA"/>
</dbReference>
<gene>
    <name evidence="4" type="ORF">FYJ29_01265</name>
</gene>
<keyword evidence="5" id="KW-1185">Reference proteome</keyword>
<dbReference type="CDD" id="cd02869">
    <property type="entry name" value="PseudoU_synth_RluA_like"/>
    <property type="match status" value="1"/>
</dbReference>
<organism evidence="4 5">
    <name type="scientific">Sodaliphilus pleomorphus</name>
    <dbReference type="NCBI Taxonomy" id="2606626"/>
    <lineage>
        <taxon>Bacteria</taxon>
        <taxon>Pseudomonadati</taxon>
        <taxon>Bacteroidota</taxon>
        <taxon>Bacteroidia</taxon>
        <taxon>Bacteroidales</taxon>
        <taxon>Muribaculaceae</taxon>
        <taxon>Sodaliphilus</taxon>
    </lineage>
</organism>
<comment type="similarity">
    <text evidence="1">Belongs to the pseudouridine synthase RluA family.</text>
</comment>
<dbReference type="InterPro" id="IPR020103">
    <property type="entry name" value="PsdUridine_synth_cat_dom_sf"/>
</dbReference>
<evidence type="ECO:0000313" key="4">
    <source>
        <dbReference type="EMBL" id="MSS16405.1"/>
    </source>
</evidence>
<reference evidence="4 5" key="1">
    <citation type="submission" date="2019-08" db="EMBL/GenBank/DDBJ databases">
        <title>In-depth cultivation of the pig gut microbiome towards novel bacterial diversity and tailored functional studies.</title>
        <authorList>
            <person name="Wylensek D."/>
            <person name="Hitch T.C.A."/>
            <person name="Clavel T."/>
        </authorList>
    </citation>
    <scope>NUCLEOTIDE SEQUENCE [LARGE SCALE GENOMIC DNA]</scope>
    <source>
        <strain evidence="4 5">Oil-RF-744-WCA-WT-10</strain>
    </source>
</reference>
<dbReference type="RefSeq" id="WP_154327023.1">
    <property type="nucleotide sequence ID" value="NZ_CP045696.1"/>
</dbReference>
<name>A0A6L5XAB7_9BACT</name>
<accession>A0A6L5XAB7</accession>
<protein>
    <submittedName>
        <fullName evidence="4">RluA family pseudouridine synthase</fullName>
    </submittedName>
</protein>
<comment type="caution">
    <text evidence="4">The sequence shown here is derived from an EMBL/GenBank/DDBJ whole genome shotgun (WGS) entry which is preliminary data.</text>
</comment>
<dbReference type="PANTHER" id="PTHR21600:SF83">
    <property type="entry name" value="PSEUDOURIDYLATE SYNTHASE RPUSD4, MITOCHONDRIAL"/>
    <property type="match status" value="1"/>
</dbReference>
<dbReference type="AlphaFoldDB" id="A0A6L5XAB7"/>
<feature type="domain" description="Pseudouridine synthase RsuA/RluA-like" evidence="3">
    <location>
        <begin position="9"/>
        <end position="165"/>
    </location>
</feature>
<dbReference type="GO" id="GO:0009982">
    <property type="term" value="F:pseudouridine synthase activity"/>
    <property type="evidence" value="ECO:0007669"/>
    <property type="project" value="InterPro"/>
</dbReference>
<dbReference type="PANTHER" id="PTHR21600">
    <property type="entry name" value="MITOCHONDRIAL RNA PSEUDOURIDINE SYNTHASE"/>
    <property type="match status" value="1"/>
</dbReference>
<dbReference type="SUPFAM" id="SSF55120">
    <property type="entry name" value="Pseudouridine synthase"/>
    <property type="match status" value="1"/>
</dbReference>
<sequence>MEVVYEDNHIIIVNKAAGEIVQGDRTGDEPVVETLKKWIKEKYNKPGNVFCGVTHRIDRPTMGLVVFARTSKGLSRMNELFRRGEVHKTYWAIVKNRPPKPEDTITSYLTPVEQGNRTLVWPEPRPGAQKAVMSYRVIGSSERYWLLEVNLMTGRKHQIRAQLSSIGCPIRGDLKYGYERSNPEGGISLQSHRITFEHPVSHKIVDVTAPVPHIPLWKILAADAQQRQQQQEQGNAASL</sequence>
<evidence type="ECO:0000259" key="3">
    <source>
        <dbReference type="Pfam" id="PF00849"/>
    </source>
</evidence>
<evidence type="ECO:0000313" key="5">
    <source>
        <dbReference type="Proteomes" id="UP000483362"/>
    </source>
</evidence>
<dbReference type="EMBL" id="VULT01000002">
    <property type="protein sequence ID" value="MSS16405.1"/>
    <property type="molecule type" value="Genomic_DNA"/>
</dbReference>
<dbReference type="InterPro" id="IPR050188">
    <property type="entry name" value="RluA_PseudoU_synthase"/>
</dbReference>
<dbReference type="GO" id="GO:0140098">
    <property type="term" value="F:catalytic activity, acting on RNA"/>
    <property type="evidence" value="ECO:0007669"/>
    <property type="project" value="UniProtKB-ARBA"/>
</dbReference>
<evidence type="ECO:0000256" key="2">
    <source>
        <dbReference type="ARBA" id="ARBA00023235"/>
    </source>
</evidence>
<proteinExistence type="inferred from homology"/>
<dbReference type="Proteomes" id="UP000483362">
    <property type="component" value="Unassembled WGS sequence"/>
</dbReference>
<dbReference type="Gene3D" id="3.30.2350.10">
    <property type="entry name" value="Pseudouridine synthase"/>
    <property type="match status" value="1"/>
</dbReference>
<keyword evidence="2" id="KW-0413">Isomerase</keyword>
<dbReference type="GO" id="GO:0003723">
    <property type="term" value="F:RNA binding"/>
    <property type="evidence" value="ECO:0007669"/>
    <property type="project" value="InterPro"/>
</dbReference>
<dbReference type="Pfam" id="PF00849">
    <property type="entry name" value="PseudoU_synth_2"/>
    <property type="match status" value="1"/>
</dbReference>
<dbReference type="InterPro" id="IPR006145">
    <property type="entry name" value="PsdUridine_synth_RsuA/RluA"/>
</dbReference>
<dbReference type="GO" id="GO:0001522">
    <property type="term" value="P:pseudouridine synthesis"/>
    <property type="evidence" value="ECO:0007669"/>
    <property type="project" value="InterPro"/>
</dbReference>
<evidence type="ECO:0000256" key="1">
    <source>
        <dbReference type="ARBA" id="ARBA00010876"/>
    </source>
</evidence>